<organism evidence="2 3">
    <name type="scientific">Micromonospora zhanjiangensis</name>
    <dbReference type="NCBI Taxonomy" id="1522057"/>
    <lineage>
        <taxon>Bacteria</taxon>
        <taxon>Bacillati</taxon>
        <taxon>Actinomycetota</taxon>
        <taxon>Actinomycetes</taxon>
        <taxon>Micromonosporales</taxon>
        <taxon>Micromonosporaceae</taxon>
        <taxon>Micromonospora</taxon>
    </lineage>
</organism>
<dbReference type="Proteomes" id="UP001595868">
    <property type="component" value="Unassembled WGS sequence"/>
</dbReference>
<sequence>MLGVLLADARPGQRRPTVGEAADLVLSGLGTRLAAGLRGFRDRSWAEAAATVGLLGASLLLLHRLLRLTGPLIAGAYWPPPNGPAGPSVQLGLSVLTCLAVVIAAATGLRRTAAVLGWAVAIAQALTVVTYLPANPMAPSYAVWPVALGLVTAAALSVPAAGVVATRIIGGRGLVLFGVAAVAVLAAGVFRDATIVGTAFSWPGGLALYGRVFFVPDLLLYLVAGLCALLAVARVPGPVRRRMALILLPVPVAVLAADSWGAGFLDAQLGDVSYVSADRWVTMAMAPVLTFLIGVALLRRRERTLRLLALGRRADHPDWTAGRPDEGTDRGR</sequence>
<evidence type="ECO:0008006" key="4">
    <source>
        <dbReference type="Google" id="ProtNLM"/>
    </source>
</evidence>
<proteinExistence type="predicted"/>
<feature type="transmembrane region" description="Helical" evidence="1">
    <location>
        <begin position="244"/>
        <end position="265"/>
    </location>
</feature>
<reference evidence="3" key="1">
    <citation type="journal article" date="2019" name="Int. J. Syst. Evol. Microbiol.">
        <title>The Global Catalogue of Microorganisms (GCM) 10K type strain sequencing project: providing services to taxonomists for standard genome sequencing and annotation.</title>
        <authorList>
            <consortium name="The Broad Institute Genomics Platform"/>
            <consortium name="The Broad Institute Genome Sequencing Center for Infectious Disease"/>
            <person name="Wu L."/>
            <person name="Ma J."/>
        </authorList>
    </citation>
    <scope>NUCLEOTIDE SEQUENCE [LARGE SCALE GENOMIC DNA]</scope>
    <source>
        <strain evidence="3">2902at01</strain>
    </source>
</reference>
<evidence type="ECO:0000313" key="3">
    <source>
        <dbReference type="Proteomes" id="UP001595868"/>
    </source>
</evidence>
<evidence type="ECO:0000313" key="2">
    <source>
        <dbReference type="EMBL" id="MFC4104321.1"/>
    </source>
</evidence>
<keyword evidence="1" id="KW-0812">Transmembrane</keyword>
<protein>
    <recommendedName>
        <fullName evidence="4">Integral membrane protein</fullName>
    </recommendedName>
</protein>
<comment type="caution">
    <text evidence="2">The sequence shown here is derived from an EMBL/GenBank/DDBJ whole genome shotgun (WGS) entry which is preliminary data.</text>
</comment>
<keyword evidence="1" id="KW-1133">Transmembrane helix</keyword>
<gene>
    <name evidence="2" type="ORF">ACFOX0_00005</name>
</gene>
<dbReference type="EMBL" id="JBHSBN010000001">
    <property type="protein sequence ID" value="MFC4104321.1"/>
    <property type="molecule type" value="Genomic_DNA"/>
</dbReference>
<name>A0ABV8KE87_9ACTN</name>
<accession>A0ABV8KE87</accession>
<feature type="transmembrane region" description="Helical" evidence="1">
    <location>
        <begin position="113"/>
        <end position="134"/>
    </location>
</feature>
<keyword evidence="3" id="KW-1185">Reference proteome</keyword>
<feature type="transmembrane region" description="Helical" evidence="1">
    <location>
        <begin position="86"/>
        <end position="106"/>
    </location>
</feature>
<keyword evidence="1" id="KW-0472">Membrane</keyword>
<feature type="transmembrane region" description="Helical" evidence="1">
    <location>
        <begin position="173"/>
        <end position="190"/>
    </location>
</feature>
<feature type="transmembrane region" description="Helical" evidence="1">
    <location>
        <begin position="280"/>
        <end position="298"/>
    </location>
</feature>
<feature type="transmembrane region" description="Helical" evidence="1">
    <location>
        <begin position="210"/>
        <end position="232"/>
    </location>
</feature>
<dbReference type="RefSeq" id="WP_377541249.1">
    <property type="nucleotide sequence ID" value="NZ_JBHSBN010000001.1"/>
</dbReference>
<evidence type="ECO:0000256" key="1">
    <source>
        <dbReference type="SAM" id="Phobius"/>
    </source>
</evidence>
<feature type="transmembrane region" description="Helical" evidence="1">
    <location>
        <begin position="48"/>
        <end position="66"/>
    </location>
</feature>
<feature type="transmembrane region" description="Helical" evidence="1">
    <location>
        <begin position="146"/>
        <end position="166"/>
    </location>
</feature>